<dbReference type="Pfam" id="PF04397">
    <property type="entry name" value="LytTR"/>
    <property type="match status" value="1"/>
</dbReference>
<dbReference type="InterPro" id="IPR046947">
    <property type="entry name" value="LytR-like"/>
</dbReference>
<evidence type="ECO:0000259" key="2">
    <source>
        <dbReference type="PROSITE" id="PS50110"/>
    </source>
</evidence>
<accession>A0A261G1A4</accession>
<dbReference type="KEGG" id="beu:BE0216_07750"/>
<dbReference type="Proteomes" id="UP000593943">
    <property type="component" value="Chromosome"/>
</dbReference>
<name>A0A261G1A4_9BIFI</name>
<dbReference type="Gene3D" id="3.40.50.2300">
    <property type="match status" value="1"/>
</dbReference>
<dbReference type="InterPro" id="IPR001789">
    <property type="entry name" value="Sig_transdc_resp-reg_receiver"/>
</dbReference>
<evidence type="ECO:0000256" key="1">
    <source>
        <dbReference type="PROSITE-ProRule" id="PRU00169"/>
    </source>
</evidence>
<dbReference type="AlphaFoldDB" id="A0A261G1A4"/>
<dbReference type="PROSITE" id="PS50930">
    <property type="entry name" value="HTH_LYTTR"/>
    <property type="match status" value="1"/>
</dbReference>
<gene>
    <name evidence="5" type="ORF">BE0216_07750</name>
    <name evidence="4" type="ORF">BEUL_1962</name>
</gene>
<dbReference type="GO" id="GO:0000156">
    <property type="term" value="F:phosphorelay response regulator activity"/>
    <property type="evidence" value="ECO:0007669"/>
    <property type="project" value="InterPro"/>
</dbReference>
<evidence type="ECO:0000313" key="6">
    <source>
        <dbReference type="Proteomes" id="UP000216057"/>
    </source>
</evidence>
<keyword evidence="1" id="KW-0597">Phosphoprotein</keyword>
<keyword evidence="4" id="KW-0238">DNA-binding</keyword>
<dbReference type="EMBL" id="MWWZ01000012">
    <property type="protein sequence ID" value="OZG65219.1"/>
    <property type="molecule type" value="Genomic_DNA"/>
</dbReference>
<evidence type="ECO:0000313" key="7">
    <source>
        <dbReference type="Proteomes" id="UP000593943"/>
    </source>
</evidence>
<dbReference type="PANTHER" id="PTHR37299:SF1">
    <property type="entry name" value="STAGE 0 SPORULATION PROTEIN A HOMOLOG"/>
    <property type="match status" value="1"/>
</dbReference>
<protein>
    <submittedName>
        <fullName evidence="4">DNA-binding response regulator</fullName>
    </submittedName>
    <submittedName>
        <fullName evidence="5">Response regulator transcription factor</fullName>
    </submittedName>
</protein>
<feature type="domain" description="HTH LytTR-type" evidence="3">
    <location>
        <begin position="131"/>
        <end position="229"/>
    </location>
</feature>
<reference evidence="4 6" key="1">
    <citation type="journal article" date="2017" name="BMC Genomics">
        <title>Comparative genomic and phylogenomic analyses of the Bifidobacteriaceae family.</title>
        <authorList>
            <person name="Lugli G.A."/>
            <person name="Milani C."/>
            <person name="Turroni F."/>
            <person name="Duranti S."/>
            <person name="Mancabelli L."/>
            <person name="Mangifesta M."/>
            <person name="Ferrario C."/>
            <person name="Modesto M."/>
            <person name="Mattarelli P."/>
            <person name="Jiri K."/>
            <person name="van Sinderen D."/>
            <person name="Ventura M."/>
        </authorList>
    </citation>
    <scope>NUCLEOTIDE SEQUENCE [LARGE SCALE GENOMIC DNA]</scope>
    <source>
        <strain evidence="4 6">DSM 100216</strain>
    </source>
</reference>
<dbReference type="Gene3D" id="2.40.50.1020">
    <property type="entry name" value="LytTr DNA-binding domain"/>
    <property type="match status" value="1"/>
</dbReference>
<proteinExistence type="predicted"/>
<dbReference type="OrthoDB" id="236568at2"/>
<dbReference type="InterPro" id="IPR011006">
    <property type="entry name" value="CheY-like_superfamily"/>
</dbReference>
<evidence type="ECO:0000313" key="5">
    <source>
        <dbReference type="EMBL" id="QOL32357.1"/>
    </source>
</evidence>
<keyword evidence="7" id="KW-1185">Reference proteome</keyword>
<dbReference type="SMART" id="SM00850">
    <property type="entry name" value="LytTR"/>
    <property type="match status" value="1"/>
</dbReference>
<reference evidence="5 7" key="2">
    <citation type="submission" date="2020-10" db="EMBL/GenBank/DDBJ databases">
        <title>Genome sequencing of Bifidobacterium eulemuris_DSMZ_100216.</title>
        <authorList>
            <person name="Kim J."/>
        </authorList>
    </citation>
    <scope>NUCLEOTIDE SEQUENCE [LARGE SCALE GENOMIC DNA]</scope>
    <source>
        <strain evidence="5 7">DSM 100216</strain>
    </source>
</reference>
<dbReference type="SMART" id="SM00448">
    <property type="entry name" value="REC"/>
    <property type="match status" value="1"/>
</dbReference>
<feature type="modified residue" description="4-aspartylphosphate" evidence="1">
    <location>
        <position position="57"/>
    </location>
</feature>
<dbReference type="Proteomes" id="UP000216057">
    <property type="component" value="Unassembled WGS sequence"/>
</dbReference>
<evidence type="ECO:0000313" key="4">
    <source>
        <dbReference type="EMBL" id="OZG65219.1"/>
    </source>
</evidence>
<dbReference type="GO" id="GO:0003677">
    <property type="term" value="F:DNA binding"/>
    <property type="evidence" value="ECO:0007669"/>
    <property type="project" value="UniProtKB-KW"/>
</dbReference>
<sequence>MISIAVVDDDDEDAARTAGAVGRYYGGDASRYAVTRFTDGDSFLEGYRAAFDVVFLDVEMPGTDGLGVARRLRELDGQVVLAFTTKMAQYAAMGYDVDAIGYLVKPFDYFDFALKMRKAEALVAKRQGVTLSLTIGTQTHFLSSHDVQYVEVLGHEVVYHTADGAWKVWGSLREAATLLEPVHFALCSRYCLVNLEWVKAVVDNTIVVGETSLPVSRSKKKSLMQALAAYYRR</sequence>
<evidence type="ECO:0000259" key="3">
    <source>
        <dbReference type="PROSITE" id="PS50930"/>
    </source>
</evidence>
<organism evidence="4 6">
    <name type="scientific">Bifidobacterium eulemuris</name>
    <dbReference type="NCBI Taxonomy" id="1765219"/>
    <lineage>
        <taxon>Bacteria</taxon>
        <taxon>Bacillati</taxon>
        <taxon>Actinomycetota</taxon>
        <taxon>Actinomycetes</taxon>
        <taxon>Bifidobacteriales</taxon>
        <taxon>Bifidobacteriaceae</taxon>
        <taxon>Bifidobacterium</taxon>
    </lineage>
</organism>
<dbReference type="PANTHER" id="PTHR37299">
    <property type="entry name" value="TRANSCRIPTIONAL REGULATOR-RELATED"/>
    <property type="match status" value="1"/>
</dbReference>
<feature type="domain" description="Response regulatory" evidence="2">
    <location>
        <begin position="3"/>
        <end position="120"/>
    </location>
</feature>
<dbReference type="InterPro" id="IPR007492">
    <property type="entry name" value="LytTR_DNA-bd_dom"/>
</dbReference>
<dbReference type="PROSITE" id="PS50110">
    <property type="entry name" value="RESPONSE_REGULATORY"/>
    <property type="match status" value="1"/>
</dbReference>
<dbReference type="RefSeq" id="WP_143249331.1">
    <property type="nucleotide sequence ID" value="NZ_CP062938.1"/>
</dbReference>
<dbReference type="Pfam" id="PF00072">
    <property type="entry name" value="Response_reg"/>
    <property type="match status" value="1"/>
</dbReference>
<dbReference type="SUPFAM" id="SSF52172">
    <property type="entry name" value="CheY-like"/>
    <property type="match status" value="1"/>
</dbReference>
<dbReference type="EMBL" id="CP062938">
    <property type="protein sequence ID" value="QOL32357.1"/>
    <property type="molecule type" value="Genomic_DNA"/>
</dbReference>